<reference evidence="1" key="1">
    <citation type="submission" date="2019-12" db="EMBL/GenBank/DDBJ databases">
        <title>An insight into the sialome of adult female Ixodes ricinus ticks feeding for 6 days.</title>
        <authorList>
            <person name="Perner J."/>
            <person name="Ribeiro J.M.C."/>
        </authorList>
    </citation>
    <scope>NUCLEOTIDE SEQUENCE</scope>
    <source>
        <strain evidence="1">Semi-engorged</strain>
        <tissue evidence="1">Salivary glands</tissue>
    </source>
</reference>
<name>A0A6B0V7X8_IXORI</name>
<dbReference type="EMBL" id="GIFC01015275">
    <property type="protein sequence ID" value="MXU97358.1"/>
    <property type="molecule type" value="Transcribed_RNA"/>
</dbReference>
<sequence length="263" mass="29463">MCHTVLKIVWSLTETTRSVSGMVLSSNGQDATQGWEHTGLQNLGAHQLAVHCHRAVGERLEPERPHGDQPDVGQVHVVALLLRLEVGEQLEPRRIPADHQQPGHTVVQPGLRRKEQVRPQVALQARVDDDEAPLFHRPVVRHRIVQRRKPVWRSQRRLCNRRLRSAGHRRVRDHLEFRGEDIVTVCEFFRRLAEVRIPFRRTLGTMQAAVVRGDRSGPPVVGSARVVRLRSRVLGGGGSGGGWNAVPGWYRGRKVGDAALVGA</sequence>
<proteinExistence type="predicted"/>
<dbReference type="AlphaFoldDB" id="A0A6B0V7X8"/>
<organism evidence="1">
    <name type="scientific">Ixodes ricinus</name>
    <name type="common">Common tick</name>
    <name type="synonym">Acarus ricinus</name>
    <dbReference type="NCBI Taxonomy" id="34613"/>
    <lineage>
        <taxon>Eukaryota</taxon>
        <taxon>Metazoa</taxon>
        <taxon>Ecdysozoa</taxon>
        <taxon>Arthropoda</taxon>
        <taxon>Chelicerata</taxon>
        <taxon>Arachnida</taxon>
        <taxon>Acari</taxon>
        <taxon>Parasitiformes</taxon>
        <taxon>Ixodida</taxon>
        <taxon>Ixodoidea</taxon>
        <taxon>Ixodidae</taxon>
        <taxon>Ixodinae</taxon>
        <taxon>Ixodes</taxon>
    </lineage>
</organism>
<evidence type="ECO:0000313" key="1">
    <source>
        <dbReference type="EMBL" id="MXU97358.1"/>
    </source>
</evidence>
<accession>A0A6B0V7X8</accession>
<protein>
    <submittedName>
        <fullName evidence="1">Uncharacterized protein</fullName>
    </submittedName>
</protein>